<feature type="compositionally biased region" description="Polar residues" evidence="1">
    <location>
        <begin position="150"/>
        <end position="169"/>
    </location>
</feature>
<evidence type="ECO:0000313" key="3">
    <source>
        <dbReference type="Proteomes" id="UP000449547"/>
    </source>
</evidence>
<comment type="caution">
    <text evidence="2">The sequence shown here is derived from an EMBL/GenBank/DDBJ whole genome shotgun (WGS) entry which is preliminary data.</text>
</comment>
<dbReference type="OMA" id="QAGMNKF"/>
<feature type="compositionally biased region" description="Polar residues" evidence="1">
    <location>
        <begin position="222"/>
        <end position="235"/>
    </location>
</feature>
<name>A0A642UT38_DIURU</name>
<feature type="region of interest" description="Disordered" evidence="1">
    <location>
        <begin position="25"/>
        <end position="52"/>
    </location>
</feature>
<dbReference type="VEuPathDB" id="FungiDB:DIURU_003594"/>
<accession>A0A642UT38</accession>
<feature type="compositionally biased region" description="Acidic residues" evidence="1">
    <location>
        <begin position="238"/>
        <end position="256"/>
    </location>
</feature>
<feature type="region of interest" description="Disordered" evidence="1">
    <location>
        <begin position="507"/>
        <end position="531"/>
    </location>
</feature>
<protein>
    <submittedName>
        <fullName evidence="2">Uncharacterized protein</fullName>
    </submittedName>
</protein>
<dbReference type="Proteomes" id="UP000449547">
    <property type="component" value="Unassembled WGS sequence"/>
</dbReference>
<evidence type="ECO:0000256" key="1">
    <source>
        <dbReference type="SAM" id="MobiDB-lite"/>
    </source>
</evidence>
<gene>
    <name evidence="2" type="ORF">DIURU_003594</name>
</gene>
<dbReference type="AlphaFoldDB" id="A0A642UT38"/>
<keyword evidence="3" id="KW-1185">Reference proteome</keyword>
<feature type="compositionally biased region" description="Polar residues" evidence="1">
    <location>
        <begin position="182"/>
        <end position="194"/>
    </location>
</feature>
<proteinExistence type="predicted"/>
<dbReference type="RefSeq" id="XP_034011847.1">
    <property type="nucleotide sequence ID" value="XM_034156373.1"/>
</dbReference>
<dbReference type="OrthoDB" id="4086586at2759"/>
<feature type="region of interest" description="Disordered" evidence="1">
    <location>
        <begin position="144"/>
        <end position="357"/>
    </location>
</feature>
<dbReference type="EMBL" id="SWFT01000105">
    <property type="protein sequence ID" value="KAA8901224.1"/>
    <property type="molecule type" value="Genomic_DNA"/>
</dbReference>
<feature type="compositionally biased region" description="Basic residues" evidence="1">
    <location>
        <begin position="284"/>
        <end position="295"/>
    </location>
</feature>
<feature type="compositionally biased region" description="Low complexity" evidence="1">
    <location>
        <begin position="331"/>
        <end position="341"/>
    </location>
</feature>
<feature type="compositionally biased region" description="Basic residues" evidence="1">
    <location>
        <begin position="318"/>
        <end position="328"/>
    </location>
</feature>
<reference evidence="2 3" key="1">
    <citation type="submission" date="2019-07" db="EMBL/GenBank/DDBJ databases">
        <title>Genome assembly of two rare yeast pathogens: Diutina rugosa and Trichomonascus ciferrii.</title>
        <authorList>
            <person name="Mixao V."/>
            <person name="Saus E."/>
            <person name="Hansen A."/>
            <person name="Lass-Flor C."/>
            <person name="Gabaldon T."/>
        </authorList>
    </citation>
    <scope>NUCLEOTIDE SEQUENCE [LARGE SCALE GENOMIC DNA]</scope>
    <source>
        <strain evidence="2 3">CBS 613</strain>
    </source>
</reference>
<sequence>MSDQFLNSSPSRNLIDPLIYQNSPSVAKAAKEKPTKGAAARKPSASALPAPASSTAAPHFATGLTPYVSKTYFQDISFSLTPHKDHGPVDYAQGLNLTPFLSHNCQIPLSVASNSISHQLSNITPFHDKTLQLNDFFMDSPLNQKDIDASTPSKFNFQSASKRTINQVDTPPRSRHKLSISHKPQTKVTPSKTPSRGLRDITNTHGGALPPVKETPQRDPDSSPSTLIVSSAIRSNETDVEPANNDDDDDDDDDESPPSPTPQKDQVKITDQAPPVMGTFSSKTAKKNKNPKPPKRTAPANHKFQIVFTDVHTLMNSKSKKNKQKRPPQRPQSTSQQSNPPTNKPPQQPHLGAGMVVPPANFGYQQMMQAPPTANPAIPPPPAKSDVTCNTSKEISMMSAHQNHTTEHTSFEMAHVSSTPNGKFILDKVFERVSPSGFGYGSMPPPSQPIKGANTVPGASGPMLMMSTPQHQSVINYAMYGSEMSPSTEAVMPMFASPTNYAMLHPHQMCPQPPPPQDEDAKAHAKRYDLH</sequence>
<feature type="compositionally biased region" description="Low complexity" evidence="1">
    <location>
        <begin position="38"/>
        <end position="52"/>
    </location>
</feature>
<evidence type="ECO:0000313" key="2">
    <source>
        <dbReference type="EMBL" id="KAA8901224.1"/>
    </source>
</evidence>
<feature type="compositionally biased region" description="Basic and acidic residues" evidence="1">
    <location>
        <begin position="519"/>
        <end position="531"/>
    </location>
</feature>
<dbReference type="GeneID" id="54782245"/>
<organism evidence="2 3">
    <name type="scientific">Diutina rugosa</name>
    <name type="common">Yeast</name>
    <name type="synonym">Candida rugosa</name>
    <dbReference type="NCBI Taxonomy" id="5481"/>
    <lineage>
        <taxon>Eukaryota</taxon>
        <taxon>Fungi</taxon>
        <taxon>Dikarya</taxon>
        <taxon>Ascomycota</taxon>
        <taxon>Saccharomycotina</taxon>
        <taxon>Pichiomycetes</taxon>
        <taxon>Debaryomycetaceae</taxon>
        <taxon>Diutina</taxon>
    </lineage>
</organism>